<dbReference type="Proteomes" id="UP000002027">
    <property type="component" value="Chromosome 2"/>
</dbReference>
<dbReference type="eggNOG" id="ENOG502ZYWQ">
    <property type="taxonomic scope" value="Bacteria"/>
</dbReference>
<organism evidence="1 2">
    <name type="scientific">Sphaerobacter thermophilus (strain ATCC 49802 / DSM 20745 / KCCM 41009 / NCIMB 13125 / S 6022)</name>
    <dbReference type="NCBI Taxonomy" id="479434"/>
    <lineage>
        <taxon>Bacteria</taxon>
        <taxon>Pseudomonadati</taxon>
        <taxon>Thermomicrobiota</taxon>
        <taxon>Thermomicrobia</taxon>
        <taxon>Sphaerobacterales</taxon>
        <taxon>Sphaerobacterineae</taxon>
        <taxon>Sphaerobacteraceae</taxon>
        <taxon>Sphaerobacter</taxon>
    </lineage>
</organism>
<dbReference type="AlphaFoldDB" id="D1C9Q8"/>
<proteinExistence type="predicted"/>
<dbReference type="EMBL" id="CP001824">
    <property type="protein sequence ID" value="ACZ40551.1"/>
    <property type="molecule type" value="Genomic_DNA"/>
</dbReference>
<sequence>MVRVALPPPNRPIAPCFHEIPAGARLVRIFDPTRRNQTALTFRSYGPLKRFDHHRGREPDRAASWEGVADIHLFLSATSVASP</sequence>
<protein>
    <submittedName>
        <fullName evidence="1">Uncharacterized protein</fullName>
    </submittedName>
</protein>
<dbReference type="KEGG" id="sti:Sthe_3151"/>
<reference evidence="2" key="1">
    <citation type="submission" date="2009-11" db="EMBL/GenBank/DDBJ databases">
        <title>The complete chromosome 2 of Sphaerobacter thermophilus DSM 20745.</title>
        <authorList>
            <person name="Lucas S."/>
            <person name="Copeland A."/>
            <person name="Lapidus A."/>
            <person name="Glavina del Rio T."/>
            <person name="Dalin E."/>
            <person name="Tice H."/>
            <person name="Bruce D."/>
            <person name="Goodwin L."/>
            <person name="Pitluck S."/>
            <person name="Kyrpides N."/>
            <person name="Mavromatis K."/>
            <person name="Ivanova N."/>
            <person name="Mikhailova N."/>
            <person name="LaButti K.M."/>
            <person name="Clum A."/>
            <person name="Sun H.I."/>
            <person name="Brettin T."/>
            <person name="Detter J.C."/>
            <person name="Han C."/>
            <person name="Larimer F."/>
            <person name="Land M."/>
            <person name="Hauser L."/>
            <person name="Markowitz V."/>
            <person name="Cheng J.F."/>
            <person name="Hugenholtz P."/>
            <person name="Woyke T."/>
            <person name="Wu D."/>
            <person name="Steenblock K."/>
            <person name="Schneider S."/>
            <person name="Pukall R."/>
            <person name="Goeker M."/>
            <person name="Klenk H.P."/>
            <person name="Eisen J.A."/>
        </authorList>
    </citation>
    <scope>NUCLEOTIDE SEQUENCE [LARGE SCALE GENOMIC DNA]</scope>
    <source>
        <strain evidence="2">ATCC 49802 / DSM 20745 / S 6022</strain>
    </source>
</reference>
<reference evidence="1 2" key="2">
    <citation type="journal article" date="2010" name="Stand. Genomic Sci.">
        <title>Complete genome sequence of Desulfohalobium retbaense type strain (HR(100)).</title>
        <authorList>
            <person name="Spring S."/>
            <person name="Nolan M."/>
            <person name="Lapidus A."/>
            <person name="Glavina Del Rio T."/>
            <person name="Copeland A."/>
            <person name="Tice H."/>
            <person name="Cheng J.F."/>
            <person name="Lucas S."/>
            <person name="Land M."/>
            <person name="Chen F."/>
            <person name="Bruce D."/>
            <person name="Goodwin L."/>
            <person name="Pitluck S."/>
            <person name="Ivanova N."/>
            <person name="Mavromatis K."/>
            <person name="Mikhailova N."/>
            <person name="Pati A."/>
            <person name="Chen A."/>
            <person name="Palaniappan K."/>
            <person name="Hauser L."/>
            <person name="Chang Y.J."/>
            <person name="Jeffries C.D."/>
            <person name="Munk C."/>
            <person name="Kiss H."/>
            <person name="Chain P."/>
            <person name="Han C."/>
            <person name="Brettin T."/>
            <person name="Detter J.C."/>
            <person name="Schuler E."/>
            <person name="Goker M."/>
            <person name="Rohde M."/>
            <person name="Bristow J."/>
            <person name="Eisen J.A."/>
            <person name="Markowitz V."/>
            <person name="Hugenholtz P."/>
            <person name="Kyrpides N.C."/>
            <person name="Klenk H.P."/>
        </authorList>
    </citation>
    <scope>NUCLEOTIDE SEQUENCE [LARGE SCALE GENOMIC DNA]</scope>
    <source>
        <strain evidence="2">ATCC 49802 / DSM 20745 / S 6022</strain>
    </source>
</reference>
<dbReference type="InParanoid" id="D1C9Q8"/>
<dbReference type="RefSeq" id="WP_012873586.1">
    <property type="nucleotide sequence ID" value="NC_013524.1"/>
</dbReference>
<gene>
    <name evidence="1" type="ordered locus">Sthe_3151</name>
</gene>
<accession>D1C9Q8</accession>
<name>D1C9Q8_SPHTD</name>
<evidence type="ECO:0000313" key="1">
    <source>
        <dbReference type="EMBL" id="ACZ40551.1"/>
    </source>
</evidence>
<dbReference type="HOGENOM" id="CLU_2540869_0_0_0"/>
<evidence type="ECO:0000313" key="2">
    <source>
        <dbReference type="Proteomes" id="UP000002027"/>
    </source>
</evidence>
<keyword evidence="2" id="KW-1185">Reference proteome</keyword>
<dbReference type="STRING" id="479434.Sthe_3151"/>